<feature type="compositionally biased region" description="Polar residues" evidence="1">
    <location>
        <begin position="86"/>
        <end position="99"/>
    </location>
</feature>
<evidence type="ECO:0000313" key="3">
    <source>
        <dbReference type="Proteomes" id="UP000054560"/>
    </source>
</evidence>
<gene>
    <name evidence="2" type="ORF">SARC_11298</name>
</gene>
<keyword evidence="3" id="KW-1185">Reference proteome</keyword>
<dbReference type="GeneID" id="25911802"/>
<dbReference type="AlphaFoldDB" id="A0A0L0FHG6"/>
<feature type="region of interest" description="Disordered" evidence="1">
    <location>
        <begin position="70"/>
        <end position="99"/>
    </location>
</feature>
<reference evidence="2 3" key="1">
    <citation type="submission" date="2011-02" db="EMBL/GenBank/DDBJ databases">
        <title>The Genome Sequence of Sphaeroforma arctica JP610.</title>
        <authorList>
            <consortium name="The Broad Institute Genome Sequencing Platform"/>
            <person name="Russ C."/>
            <person name="Cuomo C."/>
            <person name="Young S.K."/>
            <person name="Zeng Q."/>
            <person name="Gargeya S."/>
            <person name="Alvarado L."/>
            <person name="Berlin A."/>
            <person name="Chapman S.B."/>
            <person name="Chen Z."/>
            <person name="Freedman E."/>
            <person name="Gellesch M."/>
            <person name="Goldberg J."/>
            <person name="Griggs A."/>
            <person name="Gujja S."/>
            <person name="Heilman E."/>
            <person name="Heiman D."/>
            <person name="Howarth C."/>
            <person name="Mehta T."/>
            <person name="Neiman D."/>
            <person name="Pearson M."/>
            <person name="Roberts A."/>
            <person name="Saif S."/>
            <person name="Shea T."/>
            <person name="Shenoy N."/>
            <person name="Sisk P."/>
            <person name="Stolte C."/>
            <person name="Sykes S."/>
            <person name="White J."/>
            <person name="Yandava C."/>
            <person name="Burger G."/>
            <person name="Gray M.W."/>
            <person name="Holland P.W.H."/>
            <person name="King N."/>
            <person name="Lang F.B.F."/>
            <person name="Roger A.J."/>
            <person name="Ruiz-Trillo I."/>
            <person name="Haas B."/>
            <person name="Nusbaum C."/>
            <person name="Birren B."/>
        </authorList>
    </citation>
    <scope>NUCLEOTIDE SEQUENCE [LARGE SCALE GENOMIC DNA]</scope>
    <source>
        <strain evidence="2 3">JP610</strain>
    </source>
</reference>
<evidence type="ECO:0000256" key="1">
    <source>
        <dbReference type="SAM" id="MobiDB-lite"/>
    </source>
</evidence>
<sequence>MRRGSGVGVLHRPLTRSRIRPHLPWNEPPAFSWMDLVARVRALTRRIRLVYRNPIRWVAADHWITSELAKDGNTPSAPPAGLVTGPPTQSASQKPSPLTKQILPNWSPVLTLQLFWTPFKRCPSVLAQMSPTCKQCFPVLPRTRRPTQPTCPQTMEPPSPTTSGCSISHFRPSGD</sequence>
<dbReference type="EMBL" id="KQ243211">
    <property type="protein sequence ID" value="KNC76190.1"/>
    <property type="molecule type" value="Genomic_DNA"/>
</dbReference>
<organism evidence="2 3">
    <name type="scientific">Sphaeroforma arctica JP610</name>
    <dbReference type="NCBI Taxonomy" id="667725"/>
    <lineage>
        <taxon>Eukaryota</taxon>
        <taxon>Ichthyosporea</taxon>
        <taxon>Ichthyophonida</taxon>
        <taxon>Sphaeroforma</taxon>
    </lineage>
</organism>
<name>A0A0L0FHG6_9EUKA</name>
<accession>A0A0L0FHG6</accession>
<dbReference type="Proteomes" id="UP000054560">
    <property type="component" value="Unassembled WGS sequence"/>
</dbReference>
<evidence type="ECO:0000313" key="2">
    <source>
        <dbReference type="EMBL" id="KNC76190.1"/>
    </source>
</evidence>
<dbReference type="RefSeq" id="XP_014150092.1">
    <property type="nucleotide sequence ID" value="XM_014294617.1"/>
</dbReference>
<protein>
    <submittedName>
        <fullName evidence="2">Uncharacterized protein</fullName>
    </submittedName>
</protein>
<proteinExistence type="predicted"/>
<feature type="region of interest" description="Disordered" evidence="1">
    <location>
        <begin position="144"/>
        <end position="175"/>
    </location>
</feature>